<dbReference type="GO" id="GO:0008360">
    <property type="term" value="P:regulation of cell shape"/>
    <property type="evidence" value="ECO:0007669"/>
    <property type="project" value="UniProtKB-KW"/>
</dbReference>
<organism evidence="16 17">
    <name type="scientific">Aerophobetes bacterium</name>
    <dbReference type="NCBI Taxonomy" id="2030807"/>
    <lineage>
        <taxon>Bacteria</taxon>
        <taxon>Candidatus Aerophobota</taxon>
    </lineage>
</organism>
<keyword evidence="4" id="KW-0997">Cell inner membrane</keyword>
<dbReference type="GO" id="GO:0008658">
    <property type="term" value="F:penicillin binding"/>
    <property type="evidence" value="ECO:0007669"/>
    <property type="project" value="InterPro"/>
</dbReference>
<evidence type="ECO:0000256" key="9">
    <source>
        <dbReference type="ARBA" id="ARBA00022984"/>
    </source>
</evidence>
<evidence type="ECO:0000256" key="8">
    <source>
        <dbReference type="ARBA" id="ARBA00022960"/>
    </source>
</evidence>
<evidence type="ECO:0000256" key="10">
    <source>
        <dbReference type="ARBA" id="ARBA00022989"/>
    </source>
</evidence>
<feature type="domain" description="Penicillin-binding protein dimerisation" evidence="15">
    <location>
        <begin position="64"/>
        <end position="234"/>
    </location>
</feature>
<dbReference type="GO" id="GO:0009252">
    <property type="term" value="P:peptidoglycan biosynthetic process"/>
    <property type="evidence" value="ECO:0007669"/>
    <property type="project" value="UniProtKB-KW"/>
</dbReference>
<evidence type="ECO:0000256" key="1">
    <source>
        <dbReference type="ARBA" id="ARBA00004167"/>
    </source>
</evidence>
<dbReference type="GO" id="GO:0071555">
    <property type="term" value="P:cell wall organization"/>
    <property type="evidence" value="ECO:0007669"/>
    <property type="project" value="UniProtKB-KW"/>
</dbReference>
<keyword evidence="10 13" id="KW-1133">Transmembrane helix</keyword>
<keyword evidence="8" id="KW-0133">Cell shape</keyword>
<dbReference type="InterPro" id="IPR017790">
    <property type="entry name" value="Penicillin-binding_protein_2"/>
</dbReference>
<feature type="transmembrane region" description="Helical" evidence="13">
    <location>
        <begin position="21"/>
        <end position="41"/>
    </location>
</feature>
<evidence type="ECO:0000256" key="4">
    <source>
        <dbReference type="ARBA" id="ARBA00022519"/>
    </source>
</evidence>
<comment type="caution">
    <text evidence="16">The sequence shown here is derived from an EMBL/GenBank/DDBJ whole genome shotgun (WGS) entry which is preliminary data.</text>
</comment>
<dbReference type="PANTHER" id="PTHR30627">
    <property type="entry name" value="PEPTIDOGLYCAN D,D-TRANSPEPTIDASE"/>
    <property type="match status" value="1"/>
</dbReference>
<dbReference type="SUPFAM" id="SSF56519">
    <property type="entry name" value="Penicillin binding protein dimerisation domain"/>
    <property type="match status" value="1"/>
</dbReference>
<dbReference type="SUPFAM" id="SSF56601">
    <property type="entry name" value="beta-lactamase/transpeptidase-like"/>
    <property type="match status" value="1"/>
</dbReference>
<dbReference type="GO" id="GO:0071972">
    <property type="term" value="F:peptidoglycan L,D-transpeptidase activity"/>
    <property type="evidence" value="ECO:0007669"/>
    <property type="project" value="TreeGrafter"/>
</dbReference>
<dbReference type="EMBL" id="QMPZ01000047">
    <property type="protein sequence ID" value="RLE09404.1"/>
    <property type="molecule type" value="Genomic_DNA"/>
</dbReference>
<proteinExistence type="predicted"/>
<dbReference type="InterPro" id="IPR050515">
    <property type="entry name" value="Beta-lactam/transpept"/>
</dbReference>
<dbReference type="GO" id="GO:0005886">
    <property type="term" value="C:plasma membrane"/>
    <property type="evidence" value="ECO:0007669"/>
    <property type="project" value="UniProtKB-SubCell"/>
</dbReference>
<evidence type="ECO:0000256" key="3">
    <source>
        <dbReference type="ARBA" id="ARBA00022475"/>
    </source>
</evidence>
<keyword evidence="11 13" id="KW-0472">Membrane</keyword>
<keyword evidence="3" id="KW-1003">Cell membrane</keyword>
<evidence type="ECO:0000256" key="13">
    <source>
        <dbReference type="SAM" id="Phobius"/>
    </source>
</evidence>
<evidence type="ECO:0000313" key="16">
    <source>
        <dbReference type="EMBL" id="RLE09404.1"/>
    </source>
</evidence>
<dbReference type="Proteomes" id="UP000279422">
    <property type="component" value="Unassembled WGS sequence"/>
</dbReference>
<name>A0A497E6N8_UNCAE</name>
<dbReference type="PANTHER" id="PTHR30627:SF2">
    <property type="entry name" value="PEPTIDOGLYCAN D,D-TRANSPEPTIDASE MRDA"/>
    <property type="match status" value="1"/>
</dbReference>
<evidence type="ECO:0000256" key="12">
    <source>
        <dbReference type="ARBA" id="ARBA00023316"/>
    </source>
</evidence>
<evidence type="ECO:0000313" key="17">
    <source>
        <dbReference type="Proteomes" id="UP000279422"/>
    </source>
</evidence>
<reference evidence="16 17" key="1">
    <citation type="submission" date="2018-06" db="EMBL/GenBank/DDBJ databases">
        <title>Extensive metabolic versatility and redundancy in microbially diverse, dynamic hydrothermal sediments.</title>
        <authorList>
            <person name="Dombrowski N."/>
            <person name="Teske A."/>
            <person name="Baker B.J."/>
        </authorList>
    </citation>
    <scope>NUCLEOTIDE SEQUENCE [LARGE SCALE GENOMIC DNA]</scope>
    <source>
        <strain evidence="16">B47_G16</strain>
    </source>
</reference>
<protein>
    <submittedName>
        <fullName evidence="16">Penicillin-binding protein 2</fullName>
    </submittedName>
</protein>
<evidence type="ECO:0000256" key="11">
    <source>
        <dbReference type="ARBA" id="ARBA00023136"/>
    </source>
</evidence>
<evidence type="ECO:0000256" key="6">
    <source>
        <dbReference type="ARBA" id="ARBA00022692"/>
    </source>
</evidence>
<dbReference type="NCBIfam" id="TIGR03423">
    <property type="entry name" value="pbp2_mrdA"/>
    <property type="match status" value="1"/>
</dbReference>
<comment type="subcellular location">
    <subcellularLocation>
        <location evidence="2">Cell membrane</location>
    </subcellularLocation>
    <subcellularLocation>
        <location evidence="1">Membrane</location>
        <topology evidence="1">Single-pass membrane protein</topology>
    </subcellularLocation>
</comment>
<dbReference type="InterPro" id="IPR036138">
    <property type="entry name" value="PBP_dimer_sf"/>
</dbReference>
<sequence length="596" mass="66995">MKDLFQRLDTFKVRERFERRGRLLLFLIGCGFLLLVGRMIWIQLIEGKRYYRLSESSRLRLIPLSPPRGFILDRNGERLAGDEASFSLSVVPSNIEDVDQLLDSLGKFLRIDKEAAKRKIQQAPNPFMPLPLKKNVDMATITFLLEREEEFPGTIITVHPVRSYPHRTVASHVIGYVGEVSRKELSSMGSFSDVEAGDLIGKTGIEKVYNEYLQGKKGGRQVEVDAYGRPLRTISEKTPLLGSNVYLTIDLRMQKIAEEELGKRRGVVLIGDPHTGEILAMVSHPNFDPNLFARGIPEKKWLLLKEDPQNPLQNRAVRGEYAPASTFKIIVAAAALENKVIDEDDTFLCMGRYPVGNRIFRCWKEEGHGHLNIEEAIVHSCDVFFYQLGLKIGVDKIIQFARYFGLGEPTGIDLPSEKDGLLPTPLWKKTAKGEAWYPGDTANLSIGQGYILVTPLQMLNVINAIANGGELFRPHLVKRIVDSKGRTVKEFSPKRLKRVPLSHSTLKLLRKSLRGVVREGTGWRARNKVVEISGKTGTVELPGEERPHNWFIGYAPSDDPSLSIVVLVEHREEDISIAAEIAGKILSQVFSEKVKS</sequence>
<evidence type="ECO:0000256" key="7">
    <source>
        <dbReference type="ARBA" id="ARBA00022801"/>
    </source>
</evidence>
<accession>A0A497E6N8</accession>
<evidence type="ECO:0000259" key="15">
    <source>
        <dbReference type="Pfam" id="PF03717"/>
    </source>
</evidence>
<keyword evidence="6 13" id="KW-0812">Transmembrane</keyword>
<dbReference type="InterPro" id="IPR001460">
    <property type="entry name" value="PCN-bd_Tpept"/>
</dbReference>
<dbReference type="GO" id="GO:0009002">
    <property type="term" value="F:serine-type D-Ala-D-Ala carboxypeptidase activity"/>
    <property type="evidence" value="ECO:0007669"/>
    <property type="project" value="InterPro"/>
</dbReference>
<keyword evidence="12" id="KW-0961">Cell wall biogenesis/degradation</keyword>
<dbReference type="Gene3D" id="3.30.1390.30">
    <property type="entry name" value="Penicillin-binding protein 2a, domain 3"/>
    <property type="match status" value="1"/>
</dbReference>
<dbReference type="Gene3D" id="3.90.1310.10">
    <property type="entry name" value="Penicillin-binding protein 2a (Domain 2)"/>
    <property type="match status" value="1"/>
</dbReference>
<evidence type="ECO:0000256" key="5">
    <source>
        <dbReference type="ARBA" id="ARBA00022670"/>
    </source>
</evidence>
<dbReference type="InterPro" id="IPR005311">
    <property type="entry name" value="PBP_dimer"/>
</dbReference>
<evidence type="ECO:0000259" key="14">
    <source>
        <dbReference type="Pfam" id="PF00905"/>
    </source>
</evidence>
<gene>
    <name evidence="16" type="primary">mrdA</name>
    <name evidence="16" type="ORF">DRJ00_04270</name>
</gene>
<dbReference type="AlphaFoldDB" id="A0A497E6N8"/>
<evidence type="ECO:0000256" key="2">
    <source>
        <dbReference type="ARBA" id="ARBA00004236"/>
    </source>
</evidence>
<dbReference type="FunFam" id="3.40.710.10:FF:000024">
    <property type="entry name" value="Penicillin-binding protein 2"/>
    <property type="match status" value="1"/>
</dbReference>
<keyword evidence="7" id="KW-0378">Hydrolase</keyword>
<dbReference type="InterPro" id="IPR012338">
    <property type="entry name" value="Beta-lactam/transpept-like"/>
</dbReference>
<dbReference type="Gene3D" id="3.40.710.10">
    <property type="entry name" value="DD-peptidase/beta-lactamase superfamily"/>
    <property type="match status" value="1"/>
</dbReference>
<keyword evidence="9" id="KW-0573">Peptidoglycan synthesis</keyword>
<dbReference type="Pfam" id="PF00905">
    <property type="entry name" value="Transpeptidase"/>
    <property type="match status" value="1"/>
</dbReference>
<dbReference type="GO" id="GO:0006508">
    <property type="term" value="P:proteolysis"/>
    <property type="evidence" value="ECO:0007669"/>
    <property type="project" value="UniProtKB-KW"/>
</dbReference>
<feature type="domain" description="Penicillin-binding protein transpeptidase" evidence="14">
    <location>
        <begin position="266"/>
        <end position="586"/>
    </location>
</feature>
<keyword evidence="5" id="KW-0645">Protease</keyword>
<dbReference type="Pfam" id="PF03717">
    <property type="entry name" value="PBP_dimer"/>
    <property type="match status" value="1"/>
</dbReference>